<feature type="compositionally biased region" description="Basic and acidic residues" evidence="3">
    <location>
        <begin position="579"/>
        <end position="590"/>
    </location>
</feature>
<feature type="region of interest" description="Disordered" evidence="3">
    <location>
        <begin position="1227"/>
        <end position="1277"/>
    </location>
</feature>
<name>A0A550CWK3_9AGAR</name>
<feature type="region of interest" description="Disordered" evidence="3">
    <location>
        <begin position="1"/>
        <end position="240"/>
    </location>
</feature>
<protein>
    <recommendedName>
        <fullName evidence="4">PH domain-containing protein</fullName>
    </recommendedName>
</protein>
<feature type="compositionally biased region" description="Low complexity" evidence="3">
    <location>
        <begin position="89"/>
        <end position="113"/>
    </location>
</feature>
<dbReference type="EMBL" id="VDMD01000001">
    <property type="protein sequence ID" value="TRM69172.1"/>
    <property type="molecule type" value="Genomic_DNA"/>
</dbReference>
<proteinExistence type="predicted"/>
<feature type="compositionally biased region" description="Polar residues" evidence="3">
    <location>
        <begin position="74"/>
        <end position="88"/>
    </location>
</feature>
<dbReference type="Proteomes" id="UP000320762">
    <property type="component" value="Unassembled WGS sequence"/>
</dbReference>
<feature type="compositionally biased region" description="Polar residues" evidence="3">
    <location>
        <begin position="312"/>
        <end position="325"/>
    </location>
</feature>
<feature type="compositionally biased region" description="Low complexity" evidence="3">
    <location>
        <begin position="633"/>
        <end position="647"/>
    </location>
</feature>
<dbReference type="InterPro" id="IPR011993">
    <property type="entry name" value="PH-like_dom_sf"/>
</dbReference>
<dbReference type="PROSITE" id="PS50003">
    <property type="entry name" value="PH_DOMAIN"/>
    <property type="match status" value="1"/>
</dbReference>
<feature type="compositionally biased region" description="Basic and acidic residues" evidence="3">
    <location>
        <begin position="1"/>
        <end position="11"/>
    </location>
</feature>
<feature type="compositionally biased region" description="Low complexity" evidence="3">
    <location>
        <begin position="605"/>
        <end position="626"/>
    </location>
</feature>
<dbReference type="Gene3D" id="2.30.29.30">
    <property type="entry name" value="Pleckstrin-homology domain (PH domain)/Phosphotyrosine-binding domain (PTB)"/>
    <property type="match status" value="1"/>
</dbReference>
<dbReference type="Pfam" id="PF00169">
    <property type="entry name" value="PH"/>
    <property type="match status" value="1"/>
</dbReference>
<gene>
    <name evidence="5" type="ORF">BD626DRAFT_562955</name>
</gene>
<feature type="region of interest" description="Disordered" evidence="3">
    <location>
        <begin position="252"/>
        <end position="325"/>
    </location>
</feature>
<evidence type="ECO:0000313" key="6">
    <source>
        <dbReference type="Proteomes" id="UP000320762"/>
    </source>
</evidence>
<evidence type="ECO:0000259" key="4">
    <source>
        <dbReference type="PROSITE" id="PS50003"/>
    </source>
</evidence>
<feature type="region of interest" description="Disordered" evidence="3">
    <location>
        <begin position="868"/>
        <end position="887"/>
    </location>
</feature>
<evidence type="ECO:0000313" key="5">
    <source>
        <dbReference type="EMBL" id="TRM69172.1"/>
    </source>
</evidence>
<reference evidence="5 6" key="1">
    <citation type="journal article" date="2019" name="New Phytol.">
        <title>Comparative genomics reveals unique wood-decay strategies and fruiting body development in the Schizophyllaceae.</title>
        <authorList>
            <person name="Almasi E."/>
            <person name="Sahu N."/>
            <person name="Krizsan K."/>
            <person name="Balint B."/>
            <person name="Kovacs G.M."/>
            <person name="Kiss B."/>
            <person name="Cseklye J."/>
            <person name="Drula E."/>
            <person name="Henrissat B."/>
            <person name="Nagy I."/>
            <person name="Chovatia M."/>
            <person name="Adam C."/>
            <person name="LaButti K."/>
            <person name="Lipzen A."/>
            <person name="Riley R."/>
            <person name="Grigoriev I.V."/>
            <person name="Nagy L.G."/>
        </authorList>
    </citation>
    <scope>NUCLEOTIDE SEQUENCE [LARGE SCALE GENOMIC DNA]</scope>
    <source>
        <strain evidence="5 6">NL-1724</strain>
    </source>
</reference>
<feature type="compositionally biased region" description="Pro residues" evidence="3">
    <location>
        <begin position="730"/>
        <end position="744"/>
    </location>
</feature>
<dbReference type="SUPFAM" id="SSF50729">
    <property type="entry name" value="PH domain-like"/>
    <property type="match status" value="1"/>
</dbReference>
<feature type="compositionally biased region" description="Basic and acidic residues" evidence="3">
    <location>
        <begin position="375"/>
        <end position="391"/>
    </location>
</feature>
<feature type="compositionally biased region" description="Basic and acidic residues" evidence="3">
    <location>
        <begin position="509"/>
        <end position="545"/>
    </location>
</feature>
<feature type="compositionally biased region" description="Pro residues" evidence="3">
    <location>
        <begin position="392"/>
        <end position="401"/>
    </location>
</feature>
<keyword evidence="2" id="KW-0131">Cell cycle</keyword>
<dbReference type="GO" id="GO:0051301">
    <property type="term" value="P:cell division"/>
    <property type="evidence" value="ECO:0007669"/>
    <property type="project" value="UniProtKB-KW"/>
</dbReference>
<dbReference type="PANTHER" id="PTHR36100:SF1">
    <property type="entry name" value="BUD SITE SELECTION PROTEIN 4"/>
    <property type="match status" value="1"/>
</dbReference>
<dbReference type="InterPro" id="IPR001849">
    <property type="entry name" value="PH_domain"/>
</dbReference>
<feature type="region of interest" description="Disordered" evidence="3">
    <location>
        <begin position="920"/>
        <end position="948"/>
    </location>
</feature>
<dbReference type="PANTHER" id="PTHR36100">
    <property type="entry name" value="BUD SITE SELECTION PROTEIN 4"/>
    <property type="match status" value="1"/>
</dbReference>
<keyword evidence="1" id="KW-0132">Cell division</keyword>
<feature type="compositionally biased region" description="Pro residues" evidence="3">
    <location>
        <begin position="171"/>
        <end position="186"/>
    </location>
</feature>
<accession>A0A550CWK3</accession>
<feature type="compositionally biased region" description="Low complexity" evidence="3">
    <location>
        <begin position="32"/>
        <end position="50"/>
    </location>
</feature>
<feature type="compositionally biased region" description="Acidic residues" evidence="3">
    <location>
        <begin position="252"/>
        <end position="280"/>
    </location>
</feature>
<dbReference type="OrthoDB" id="2123378at2759"/>
<dbReference type="SMART" id="SM00233">
    <property type="entry name" value="PH"/>
    <property type="match status" value="1"/>
</dbReference>
<evidence type="ECO:0000256" key="1">
    <source>
        <dbReference type="ARBA" id="ARBA00022618"/>
    </source>
</evidence>
<evidence type="ECO:0000256" key="2">
    <source>
        <dbReference type="ARBA" id="ARBA00023306"/>
    </source>
</evidence>
<feature type="region of interest" description="Disordered" evidence="3">
    <location>
        <begin position="337"/>
        <end position="785"/>
    </location>
</feature>
<keyword evidence="6" id="KW-1185">Reference proteome</keyword>
<dbReference type="STRING" id="97359.A0A550CWK3"/>
<organism evidence="5 6">
    <name type="scientific">Schizophyllum amplum</name>
    <dbReference type="NCBI Taxonomy" id="97359"/>
    <lineage>
        <taxon>Eukaryota</taxon>
        <taxon>Fungi</taxon>
        <taxon>Dikarya</taxon>
        <taxon>Basidiomycota</taxon>
        <taxon>Agaricomycotina</taxon>
        <taxon>Agaricomycetes</taxon>
        <taxon>Agaricomycetidae</taxon>
        <taxon>Agaricales</taxon>
        <taxon>Schizophyllaceae</taxon>
        <taxon>Schizophyllum</taxon>
    </lineage>
</organism>
<feature type="domain" description="PH" evidence="4">
    <location>
        <begin position="1376"/>
        <end position="1497"/>
    </location>
</feature>
<feature type="compositionally biased region" description="Basic and acidic residues" evidence="3">
    <location>
        <begin position="54"/>
        <end position="73"/>
    </location>
</feature>
<dbReference type="GO" id="GO:0005525">
    <property type="term" value="F:GTP binding"/>
    <property type="evidence" value="ECO:0007669"/>
    <property type="project" value="TreeGrafter"/>
</dbReference>
<feature type="compositionally biased region" description="Polar residues" evidence="3">
    <location>
        <begin position="718"/>
        <end position="727"/>
    </location>
</feature>
<feature type="compositionally biased region" description="Basic and acidic residues" evidence="3">
    <location>
        <begin position="435"/>
        <end position="455"/>
    </location>
</feature>
<dbReference type="InterPro" id="IPR052007">
    <property type="entry name" value="Bud4"/>
</dbReference>
<feature type="compositionally biased region" description="Basic and acidic residues" evidence="3">
    <location>
        <begin position="130"/>
        <end position="143"/>
    </location>
</feature>
<evidence type="ECO:0000256" key="3">
    <source>
        <dbReference type="SAM" id="MobiDB-lite"/>
    </source>
</evidence>
<feature type="region of interest" description="Disordered" evidence="3">
    <location>
        <begin position="976"/>
        <end position="1047"/>
    </location>
</feature>
<feature type="compositionally biased region" description="Pro residues" evidence="3">
    <location>
        <begin position="1229"/>
        <end position="1238"/>
    </location>
</feature>
<comment type="caution">
    <text evidence="5">The sequence shown here is derived from an EMBL/GenBank/DDBJ whole genome shotgun (WGS) entry which is preliminary data.</text>
</comment>
<sequence>MSKGSHLKERLLSQSPDPVKANILRESGAGWSSPPSVHSRSSSSNGVTSPLRISKRDSPRLDPGRRFPTDIARRSSNSFKHVRNNNLVSKSPFKSHLSSSSSPKSSGVQFPSSPRRVSGEKRQRPQSMHEQAETENERPFALKRERRQSKTYQVLSTKEPVKNSPFRRPGDPPQQPPSSIPRPPLSPNKRAMLASTKEEAASEDNPPPRHNPSPIRSSLVSKRLHGPRVSGRRERRKTVTFHNTCDVVEFDRDEGEMGGDVFESDDESGYESYEPGDDDPFYGGGHDDEPMNIDEQEHVQPPSAHEADASYESINLSDTGNTSFTADTSITGLVDEILGESEDGEIANQSTPPRPGHDIPTDLQTEDGIPFGRSHHAERAGEFHHQEHEQPHPAPPSPPQFVPETTFGVPPQASSTPPQTPNLRNAQSPPLGRSTHVERVQAAREEEKEEQRMSEDVSMLPPSPSPAKVGRRDLLYGGDSDDEAEQPLAPPQFLGSRTRDDDADVSWRSGERSFSREEGGSFSRFEEEERPRSRLQDEPAPRDLDNSMDPSNLSIGHSEISLDGLDRELEVDEMGATQAEDRTIVTEDRPTTPSRALPAQPGPPSSFTDFTSSPRASPASFARSPPQHVRAQSASVESPSASAVAPSDHLLERPSSSQSVLGASPRPRITREDIQRRIMRQLTSPSGSPQGSPAPQFPGSRHGSPVPELAGSRHGSPAPQQGGSWQGSPFPEPPQIRGPSPFPETPSSHDNSPLPEQPPSLSPPAVVEEPQQPSTSLGVKEDKERDRFSVLTNFSTETSTIETVQKTRLSVSNAVILEPPHEEEMADEELGMRKKMDDGRQLKLDFGSKFGLGRLQLGDMDMDIDVDTSSLEPPRRPESMLSSSIRSECDVSIHSATRTEVAPVDVDMDMRSALDRLMEDVGGGLPEDTDADNSMTTEETDEPHRAMNPPLAHHIERAATESALLGMDGAFLSRTASGASTNSLPPPPPPKDNIRTRERLIIEKRREARRMEQGLDPDEHLDLPPRTHNTGRGSRRRSRSTSDVLQDVEPLDVPPAVENDGMLADSIERELKKLEGGSKSKYLIREREGTIYASSSGEEKVSHMAGPGDVNVGKAWRPVRRPSDMNEYAKQIRDLRAQDKSGKSYGKVFVKVIGIKGVHLPLPKEKTIMTCTLNNGIHFVTTPEVEMGRSCSIEQEFELIEHSKLEFTLTLKIRRDPHIIAEFKALVPQRPPPPPAAPPVVQQTSSKSGMRAFFSSSPKKHKEKHVSQPAPAPVPQPMPRLVENFARYLKPDGTMARAFISFKDIAPRCDTRVFETTYPLIGQRVELGNKFSNLQVGEIQLKVFRLPPMPGIPQNQLPQSLEECHRGLRHVNWHKITYFEGTLTQNGGDCTSWRRRQFRVIGGSLVAFNDVTKRAITTIDLKKATGVQDDDETRRRALSPTSGVSAATARYLDDMDGLCGVERSFRLLFPDNEEILFFADTDEEKAKWLDVLRALVGHIPPHPLWAEVLWQRQHEQQKKAAAGSSTR</sequence>
<feature type="compositionally biased region" description="Low complexity" evidence="3">
    <location>
        <begin position="684"/>
        <end position="700"/>
    </location>
</feature>
<feature type="compositionally biased region" description="Basic and acidic residues" evidence="3">
    <location>
        <begin position="992"/>
        <end position="1025"/>
    </location>
</feature>